<accession>A0A520M5M6</accession>
<keyword evidence="5" id="KW-0521">NADP</keyword>
<proteinExistence type="inferred from homology"/>
<dbReference type="GO" id="GO:0050661">
    <property type="term" value="F:NADP binding"/>
    <property type="evidence" value="ECO:0007669"/>
    <property type="project" value="InterPro"/>
</dbReference>
<dbReference type="InterPro" id="IPR036188">
    <property type="entry name" value="FAD/NAD-bd_sf"/>
</dbReference>
<evidence type="ECO:0000256" key="5">
    <source>
        <dbReference type="ARBA" id="ARBA00022857"/>
    </source>
</evidence>
<dbReference type="PANTHER" id="PTHR43872">
    <property type="entry name" value="MONOOXYGENASE, PUTATIVE (AFU_ORTHOLOGUE AFUA_8G02570)-RELATED"/>
    <property type="match status" value="1"/>
</dbReference>
<comment type="cofactor">
    <cofactor evidence="1">
        <name>FAD</name>
        <dbReference type="ChEBI" id="CHEBI:57692"/>
    </cofactor>
</comment>
<dbReference type="PANTHER" id="PTHR43872:SF1">
    <property type="entry name" value="MONOOXYGENASE, PUTATIVE (AFU_ORTHOLOGUE AFUA_8G02570)-RELATED"/>
    <property type="match status" value="1"/>
</dbReference>
<keyword evidence="3" id="KW-0285">Flavoprotein</keyword>
<dbReference type="PRINTS" id="PR00469">
    <property type="entry name" value="PNDRDTASEII"/>
</dbReference>
<evidence type="ECO:0000313" key="8">
    <source>
        <dbReference type="EMBL" id="RZO16522.1"/>
    </source>
</evidence>
<dbReference type="FunFam" id="3.50.50.60:FF:000228">
    <property type="entry name" value="FAD-containing monooxygenase EthA"/>
    <property type="match status" value="1"/>
</dbReference>
<dbReference type="Proteomes" id="UP000318359">
    <property type="component" value="Unassembled WGS sequence"/>
</dbReference>
<dbReference type="Pfam" id="PF13450">
    <property type="entry name" value="NAD_binding_8"/>
    <property type="match status" value="1"/>
</dbReference>
<reference evidence="8 9" key="1">
    <citation type="submission" date="2019-02" db="EMBL/GenBank/DDBJ databases">
        <title>Prokaryotic population dynamics and viral predation in marine succession experiment using metagenomics: the confinement effect.</title>
        <authorList>
            <person name="Haro-Moreno J.M."/>
            <person name="Rodriguez-Valera F."/>
            <person name="Lopez-Perez M."/>
        </authorList>
    </citation>
    <scope>NUCLEOTIDE SEQUENCE [LARGE SCALE GENOMIC DNA]</scope>
    <source>
        <strain evidence="8">MED-G167</strain>
    </source>
</reference>
<evidence type="ECO:0000313" key="9">
    <source>
        <dbReference type="Proteomes" id="UP000318359"/>
    </source>
</evidence>
<evidence type="ECO:0000256" key="3">
    <source>
        <dbReference type="ARBA" id="ARBA00022630"/>
    </source>
</evidence>
<dbReference type="Pfam" id="PF00743">
    <property type="entry name" value="FMO-like"/>
    <property type="match status" value="1"/>
</dbReference>
<evidence type="ECO:0000256" key="1">
    <source>
        <dbReference type="ARBA" id="ARBA00001974"/>
    </source>
</evidence>
<comment type="caution">
    <text evidence="8">The sequence shown here is derived from an EMBL/GenBank/DDBJ whole genome shotgun (WGS) entry which is preliminary data.</text>
</comment>
<gene>
    <name evidence="8" type="ORF">EVB00_02850</name>
</gene>
<dbReference type="GO" id="GO:0004499">
    <property type="term" value="F:N,N-dimethylaniline monooxygenase activity"/>
    <property type="evidence" value="ECO:0007669"/>
    <property type="project" value="InterPro"/>
</dbReference>
<evidence type="ECO:0000256" key="2">
    <source>
        <dbReference type="ARBA" id="ARBA00010139"/>
    </source>
</evidence>
<comment type="similarity">
    <text evidence="2">Belongs to the FAD-binding monooxygenase family.</text>
</comment>
<keyword evidence="7" id="KW-0503">Monooxygenase</keyword>
<keyword evidence="6" id="KW-0560">Oxidoreductase</keyword>
<organism evidence="8 9">
    <name type="scientific">SAR86 cluster bacterium</name>
    <dbReference type="NCBI Taxonomy" id="2030880"/>
    <lineage>
        <taxon>Bacteria</taxon>
        <taxon>Pseudomonadati</taxon>
        <taxon>Pseudomonadota</taxon>
        <taxon>Gammaproteobacteria</taxon>
        <taxon>SAR86 cluster</taxon>
    </lineage>
</organism>
<dbReference type="InterPro" id="IPR020946">
    <property type="entry name" value="Flavin_mOase-like"/>
</dbReference>
<dbReference type="AlphaFoldDB" id="A0A520M5M6"/>
<dbReference type="SUPFAM" id="SSF51905">
    <property type="entry name" value="FAD/NAD(P)-binding domain"/>
    <property type="match status" value="1"/>
</dbReference>
<name>A0A520M5M6_9GAMM</name>
<dbReference type="Gene3D" id="3.50.50.60">
    <property type="entry name" value="FAD/NAD(P)-binding domain"/>
    <property type="match status" value="3"/>
</dbReference>
<evidence type="ECO:0000256" key="7">
    <source>
        <dbReference type="ARBA" id="ARBA00023033"/>
    </source>
</evidence>
<evidence type="ECO:0000256" key="4">
    <source>
        <dbReference type="ARBA" id="ARBA00022827"/>
    </source>
</evidence>
<evidence type="ECO:0000256" key="6">
    <source>
        <dbReference type="ARBA" id="ARBA00023002"/>
    </source>
</evidence>
<keyword evidence="4" id="KW-0274">FAD</keyword>
<dbReference type="EMBL" id="SHBM01000043">
    <property type="protein sequence ID" value="RZO16522.1"/>
    <property type="molecule type" value="Genomic_DNA"/>
</dbReference>
<protein>
    <submittedName>
        <fullName evidence="8">NAD(P)/FAD-dependent oxidoreductase</fullName>
    </submittedName>
</protein>
<dbReference type="GO" id="GO:0050660">
    <property type="term" value="F:flavin adenine dinucleotide binding"/>
    <property type="evidence" value="ECO:0007669"/>
    <property type="project" value="InterPro"/>
</dbReference>
<dbReference type="InterPro" id="IPR051820">
    <property type="entry name" value="FAD-binding_MO"/>
</dbReference>
<sequence>MHKDVIVVGAGISGIGAAYNLQKSCKSKSFMILDGRSNLGGTWDLFKYPGIRSDSDMHTLGFRFKPWINKKSIADGPSIMDYLNETVDEFNIREKILFNHKVISANWISKDLKWEIKVLKDESNIETMTCNFLFMCGGYYSYDKPYRPNYPNEDLFDGPIIHPQFWDESLDYKDKKVIVIGSGATAVTLVPALAKTAQHVHMLQRSPSYVISAPAEDAINRSLKKVLPTKLAYFITRWKNILLTSLMFYLSRSYPDRIKHRLIEAVKDEMGDDYDVDKHFTPSYKPWDQRMCLVPDSDLFKSIKNGSASVVTDHIDKFTENGILTKSGEHLEADIIVSATGLELNVLNDINVSIDDVNVEPHNRLAYKGMMLEGVPNLAFSFGYVNASWTLRADLTCEYVCRLLNLMDKEGTKACCPEHDPNAQADDEYIDFTSGYVQRALERLPKQGKTSPWRNYQNYLIDIFQVRVGSLKDSTLKFY</sequence>